<accession>A0A1I7UFF9</accession>
<dbReference type="PANTHER" id="PTHR47772:SF13">
    <property type="entry name" value="GASTRULA ZINC FINGER PROTEIN XLCGF49.1-LIKE-RELATED"/>
    <property type="match status" value="1"/>
</dbReference>
<reference evidence="13" key="1">
    <citation type="submission" date="2016-11" db="UniProtKB">
        <authorList>
            <consortium name="WormBaseParasite"/>
        </authorList>
    </citation>
    <scope>IDENTIFICATION</scope>
</reference>
<feature type="region of interest" description="Disordered" evidence="10">
    <location>
        <begin position="402"/>
        <end position="441"/>
    </location>
</feature>
<organism evidence="12 13">
    <name type="scientific">Caenorhabditis tropicalis</name>
    <dbReference type="NCBI Taxonomy" id="1561998"/>
    <lineage>
        <taxon>Eukaryota</taxon>
        <taxon>Metazoa</taxon>
        <taxon>Ecdysozoa</taxon>
        <taxon>Nematoda</taxon>
        <taxon>Chromadorea</taxon>
        <taxon>Rhabditida</taxon>
        <taxon>Rhabditina</taxon>
        <taxon>Rhabditomorpha</taxon>
        <taxon>Rhabditoidea</taxon>
        <taxon>Rhabditidae</taxon>
        <taxon>Peloderinae</taxon>
        <taxon>Caenorhabditis</taxon>
    </lineage>
</organism>
<evidence type="ECO:0000256" key="8">
    <source>
        <dbReference type="ARBA" id="ARBA00023242"/>
    </source>
</evidence>
<feature type="region of interest" description="Disordered" evidence="10">
    <location>
        <begin position="1"/>
        <end position="37"/>
    </location>
</feature>
<keyword evidence="2" id="KW-0479">Metal-binding</keyword>
<dbReference type="Pfam" id="PF12874">
    <property type="entry name" value="zf-met"/>
    <property type="match status" value="1"/>
</dbReference>
<feature type="domain" description="C2H2-type" evidence="11">
    <location>
        <begin position="109"/>
        <end position="136"/>
    </location>
</feature>
<keyword evidence="3" id="KW-0677">Repeat</keyword>
<dbReference type="WBParaSite" id="Csp11.Scaffold629.g8782.t1">
    <property type="protein sequence ID" value="Csp11.Scaffold629.g8782.t1"/>
    <property type="gene ID" value="Csp11.Scaffold629.g8782"/>
</dbReference>
<dbReference type="InterPro" id="IPR036236">
    <property type="entry name" value="Znf_C2H2_sf"/>
</dbReference>
<dbReference type="GO" id="GO:0005634">
    <property type="term" value="C:nucleus"/>
    <property type="evidence" value="ECO:0007669"/>
    <property type="project" value="UniProtKB-SubCell"/>
</dbReference>
<dbReference type="SMART" id="SM00355">
    <property type="entry name" value="ZnF_C2H2"/>
    <property type="match status" value="9"/>
</dbReference>
<dbReference type="PROSITE" id="PS50157">
    <property type="entry name" value="ZINC_FINGER_C2H2_2"/>
    <property type="match status" value="5"/>
</dbReference>
<dbReference type="SUPFAM" id="SSF57667">
    <property type="entry name" value="beta-beta-alpha zinc fingers"/>
    <property type="match status" value="4"/>
</dbReference>
<evidence type="ECO:0000313" key="12">
    <source>
        <dbReference type="Proteomes" id="UP000095282"/>
    </source>
</evidence>
<keyword evidence="5" id="KW-0862">Zinc</keyword>
<dbReference type="STRING" id="1561998.A0A1I7UFF9"/>
<feature type="domain" description="C2H2-type" evidence="11">
    <location>
        <begin position="499"/>
        <end position="526"/>
    </location>
</feature>
<evidence type="ECO:0000256" key="5">
    <source>
        <dbReference type="ARBA" id="ARBA00022833"/>
    </source>
</evidence>
<feature type="domain" description="C2H2-type" evidence="11">
    <location>
        <begin position="370"/>
        <end position="397"/>
    </location>
</feature>
<dbReference type="Gene3D" id="3.30.160.60">
    <property type="entry name" value="Classic Zinc Finger"/>
    <property type="match status" value="5"/>
</dbReference>
<dbReference type="InterPro" id="IPR050636">
    <property type="entry name" value="C2H2-ZF_domain-containing"/>
</dbReference>
<evidence type="ECO:0000256" key="3">
    <source>
        <dbReference type="ARBA" id="ARBA00022737"/>
    </source>
</evidence>
<evidence type="ECO:0000256" key="6">
    <source>
        <dbReference type="ARBA" id="ARBA00023015"/>
    </source>
</evidence>
<sequence length="553" mass="63337">MMSCSPETSSWKPRTTSLLEEVIGPNQREQSSSSAINSSTFQALLDYYKEKTEKADKNTIEKEAEGNESEGKEEEDKLVLIKCEFCDAQFSKRNNFSRHMNRHTNSKHFKCKMCGKKFLRIDQMKNHVMAHVKKGIGFDCPVSTCDERFTEHSDLREHIDEHHKISSESPANCKTCSKMFVKADSLLIHFQTGHGELYEVAPNIENIKTEEDATDSSTIINSSGVGSSQEIVEEEVENRGDIEIVEVWPNRYQCDVCKLDYSSLLIKHMSIHMKPKAGLCCPVDTCQMPFNRHWELEVHVDKHHGTSSNDSDKVPTIKKEVDDTAPTVSSETVRLIKEEPEEKPNGWFSKAIKAEIKEESDVNRSWGSKYQCDVCLKFYSNSGNLRRHQRLHRRGLPWIPRSMSKRDTIDSSDENPAASPKRIKSDIHPTAIPAQPEVVRSRTTTSSTFYILDNEEIPRTESAPVLNNSIQEVRTPTVSPDTPFIVSYLILLNHLNLFQECEPCGIWFNDVTMFICHRIFHTNEHPFQCGVCRVQLNDKYQFSTHLVFNNHFS</sequence>
<proteinExistence type="predicted"/>
<evidence type="ECO:0000256" key="7">
    <source>
        <dbReference type="ARBA" id="ARBA00023163"/>
    </source>
</evidence>
<protein>
    <submittedName>
        <fullName evidence="13">C2H2-type domain-containing protein</fullName>
    </submittedName>
</protein>
<dbReference type="InterPro" id="IPR013087">
    <property type="entry name" value="Znf_C2H2_type"/>
</dbReference>
<evidence type="ECO:0000256" key="2">
    <source>
        <dbReference type="ARBA" id="ARBA00022723"/>
    </source>
</evidence>
<feature type="domain" description="C2H2-type" evidence="11">
    <location>
        <begin position="81"/>
        <end position="108"/>
    </location>
</feature>
<keyword evidence="4 9" id="KW-0863">Zinc-finger</keyword>
<feature type="domain" description="C2H2-type" evidence="11">
    <location>
        <begin position="138"/>
        <end position="162"/>
    </location>
</feature>
<dbReference type="PROSITE" id="PS00028">
    <property type="entry name" value="ZINC_FINGER_C2H2_1"/>
    <property type="match status" value="7"/>
</dbReference>
<evidence type="ECO:0000256" key="9">
    <source>
        <dbReference type="PROSITE-ProRule" id="PRU00042"/>
    </source>
</evidence>
<dbReference type="AlphaFoldDB" id="A0A1I7UFF9"/>
<evidence type="ECO:0000256" key="4">
    <source>
        <dbReference type="ARBA" id="ARBA00022771"/>
    </source>
</evidence>
<feature type="compositionally biased region" description="Polar residues" evidence="10">
    <location>
        <begin position="27"/>
        <end position="37"/>
    </location>
</feature>
<keyword evidence="12" id="KW-1185">Reference proteome</keyword>
<comment type="subcellular location">
    <subcellularLocation>
        <location evidence="1">Nucleus</location>
    </subcellularLocation>
</comment>
<dbReference type="Proteomes" id="UP000095282">
    <property type="component" value="Unplaced"/>
</dbReference>
<evidence type="ECO:0000256" key="1">
    <source>
        <dbReference type="ARBA" id="ARBA00004123"/>
    </source>
</evidence>
<keyword evidence="6" id="KW-0805">Transcription regulation</keyword>
<dbReference type="GO" id="GO:0008270">
    <property type="term" value="F:zinc ion binding"/>
    <property type="evidence" value="ECO:0007669"/>
    <property type="project" value="UniProtKB-KW"/>
</dbReference>
<evidence type="ECO:0000313" key="13">
    <source>
        <dbReference type="WBParaSite" id="Csp11.Scaffold629.g8782.t1"/>
    </source>
</evidence>
<feature type="compositionally biased region" description="Polar residues" evidence="10">
    <location>
        <begin position="1"/>
        <end position="18"/>
    </location>
</feature>
<keyword evidence="7" id="KW-0804">Transcription</keyword>
<name>A0A1I7UFF9_9PELO</name>
<evidence type="ECO:0000256" key="10">
    <source>
        <dbReference type="SAM" id="MobiDB-lite"/>
    </source>
</evidence>
<evidence type="ECO:0000259" key="11">
    <source>
        <dbReference type="PROSITE" id="PS50157"/>
    </source>
</evidence>
<dbReference type="PANTHER" id="PTHR47772">
    <property type="entry name" value="ZINC FINGER PROTEIN 200"/>
    <property type="match status" value="1"/>
</dbReference>
<dbReference type="Pfam" id="PF00096">
    <property type="entry name" value="zf-C2H2"/>
    <property type="match status" value="2"/>
</dbReference>
<keyword evidence="8" id="KW-0539">Nucleus</keyword>
<dbReference type="eggNOG" id="KOG1721">
    <property type="taxonomic scope" value="Eukaryota"/>
</dbReference>